<comment type="cofactor">
    <cofactor evidence="1 7">
        <name>pyridoxal 5'-phosphate</name>
        <dbReference type="ChEBI" id="CHEBI:597326"/>
    </cofactor>
</comment>
<evidence type="ECO:0000256" key="2">
    <source>
        <dbReference type="ARBA" id="ARBA00007441"/>
    </source>
</evidence>
<name>A5G1F4_ACICJ</name>
<accession>A5G1F4</accession>
<dbReference type="EMBL" id="CP000697">
    <property type="protein sequence ID" value="ABQ31686.1"/>
    <property type="molecule type" value="Genomic_DNA"/>
</dbReference>
<dbReference type="AlphaFoldDB" id="A5G1F4"/>
<dbReference type="eggNOG" id="COG0436">
    <property type="taxonomic scope" value="Bacteria"/>
</dbReference>
<dbReference type="GO" id="GO:0030170">
    <property type="term" value="F:pyridoxal phosphate binding"/>
    <property type="evidence" value="ECO:0007669"/>
    <property type="project" value="InterPro"/>
</dbReference>
<comment type="similarity">
    <text evidence="2 7">Belongs to the class-I pyridoxal-phosphate-dependent aminotransferase family.</text>
</comment>
<dbReference type="InterPro" id="IPR050596">
    <property type="entry name" value="AspAT/PAT-like"/>
</dbReference>
<evidence type="ECO:0000259" key="8">
    <source>
        <dbReference type="Pfam" id="PF00155"/>
    </source>
</evidence>
<evidence type="ECO:0000256" key="4">
    <source>
        <dbReference type="ARBA" id="ARBA00022679"/>
    </source>
</evidence>
<dbReference type="InterPro" id="IPR015424">
    <property type="entry name" value="PyrdxlP-dep_Trfase"/>
</dbReference>
<keyword evidence="10" id="KW-1185">Reference proteome</keyword>
<reference evidence="9 10" key="1">
    <citation type="submission" date="2007-05" db="EMBL/GenBank/DDBJ databases">
        <title>Complete sequence of chromosome of Acidiphilium cryptum JF-5.</title>
        <authorList>
            <consortium name="US DOE Joint Genome Institute"/>
            <person name="Copeland A."/>
            <person name="Lucas S."/>
            <person name="Lapidus A."/>
            <person name="Barry K."/>
            <person name="Detter J.C."/>
            <person name="Glavina del Rio T."/>
            <person name="Hammon N."/>
            <person name="Israni S."/>
            <person name="Dalin E."/>
            <person name="Tice H."/>
            <person name="Pitluck S."/>
            <person name="Sims D."/>
            <person name="Brettin T."/>
            <person name="Bruce D."/>
            <person name="Han C."/>
            <person name="Schmutz J."/>
            <person name="Larimer F."/>
            <person name="Land M."/>
            <person name="Hauser L."/>
            <person name="Kyrpides N."/>
            <person name="Kim E."/>
            <person name="Magnuson T."/>
            <person name="Richardson P."/>
        </authorList>
    </citation>
    <scope>NUCLEOTIDE SEQUENCE [LARGE SCALE GENOMIC DNA]</scope>
    <source>
        <strain evidence="9 10">JF-5</strain>
    </source>
</reference>
<dbReference type="HOGENOM" id="CLU_017584_4_3_5"/>
<dbReference type="PANTHER" id="PTHR46383">
    <property type="entry name" value="ASPARTATE AMINOTRANSFERASE"/>
    <property type="match status" value="1"/>
</dbReference>
<comment type="catalytic activity">
    <reaction evidence="6">
        <text>L-aspartate + 2-oxoglutarate = oxaloacetate + L-glutamate</text>
        <dbReference type="Rhea" id="RHEA:21824"/>
        <dbReference type="ChEBI" id="CHEBI:16452"/>
        <dbReference type="ChEBI" id="CHEBI:16810"/>
        <dbReference type="ChEBI" id="CHEBI:29985"/>
        <dbReference type="ChEBI" id="CHEBI:29991"/>
        <dbReference type="EC" id="2.6.1.1"/>
    </reaction>
</comment>
<keyword evidence="5" id="KW-0663">Pyridoxal phosphate</keyword>
<protein>
    <recommendedName>
        <fullName evidence="7">Aminotransferase</fullName>
        <ecNumber evidence="7">2.6.1.-</ecNumber>
    </recommendedName>
</protein>
<dbReference type="PROSITE" id="PS00105">
    <property type="entry name" value="AA_TRANSFER_CLASS_1"/>
    <property type="match status" value="1"/>
</dbReference>
<sequence length="381" mass="40371">MDIIRIPRSKIGDIGRLAFADPAVDNLAFGESDRAPPDAARAALIRAVEAGDTHYVDSRGRLSLRLALADYLSRVHAKPVAETRIAVTASGMAAIGVAFTAILRQGDKVVIHEPEWPNLAGAALARRAEVVRLPLDEDGAGGFRLDLDRLDAALDGARVFCLNSPNNPTGWMASDAEIVAILEICRRRGVWLLSDEVYSRLSFDGRAAAPSALDHAGPEDRVIVANSVSKTWAMTGFRVGWLVLPEGERDAVGELIEATHSGVAPFAQEAARAALECEDYVAGFRAFCAEGRAIVGAGLAGLNRVRYSAAPAGLYAFARIEGVADSLELARHLAIAHKVAVAPGIAFGAAGEGHLRICFAQSPEKLERAMTKLRAGLAALT</sequence>
<dbReference type="EC" id="2.6.1.-" evidence="7"/>
<feature type="domain" description="Aminotransferase class I/classII large" evidence="8">
    <location>
        <begin position="26"/>
        <end position="373"/>
    </location>
</feature>
<dbReference type="InterPro" id="IPR015421">
    <property type="entry name" value="PyrdxlP-dep_Trfase_major"/>
</dbReference>
<dbReference type="Proteomes" id="UP000000245">
    <property type="component" value="Chromosome"/>
</dbReference>
<keyword evidence="4 7" id="KW-0808">Transferase</keyword>
<evidence type="ECO:0000256" key="5">
    <source>
        <dbReference type="ARBA" id="ARBA00022898"/>
    </source>
</evidence>
<dbReference type="Pfam" id="PF00155">
    <property type="entry name" value="Aminotran_1_2"/>
    <property type="match status" value="1"/>
</dbReference>
<dbReference type="SUPFAM" id="SSF53383">
    <property type="entry name" value="PLP-dependent transferases"/>
    <property type="match status" value="1"/>
</dbReference>
<dbReference type="CDD" id="cd00609">
    <property type="entry name" value="AAT_like"/>
    <property type="match status" value="1"/>
</dbReference>
<proteinExistence type="inferred from homology"/>
<dbReference type="RefSeq" id="WP_012040097.1">
    <property type="nucleotide sequence ID" value="NC_009484.1"/>
</dbReference>
<dbReference type="GO" id="GO:0006520">
    <property type="term" value="P:amino acid metabolic process"/>
    <property type="evidence" value="ECO:0007669"/>
    <property type="project" value="InterPro"/>
</dbReference>
<organism evidence="9 10">
    <name type="scientific">Acidiphilium cryptum (strain JF-5)</name>
    <dbReference type="NCBI Taxonomy" id="349163"/>
    <lineage>
        <taxon>Bacteria</taxon>
        <taxon>Pseudomonadati</taxon>
        <taxon>Pseudomonadota</taxon>
        <taxon>Alphaproteobacteria</taxon>
        <taxon>Acetobacterales</taxon>
        <taxon>Acidocellaceae</taxon>
        <taxon>Acidiphilium</taxon>
    </lineage>
</organism>
<dbReference type="KEGG" id="acr:Acry_2494"/>
<dbReference type="InterPro" id="IPR004839">
    <property type="entry name" value="Aminotransferase_I/II_large"/>
</dbReference>
<dbReference type="STRING" id="349163.Acry_2494"/>
<evidence type="ECO:0000256" key="7">
    <source>
        <dbReference type="RuleBase" id="RU000481"/>
    </source>
</evidence>
<keyword evidence="3 7" id="KW-0032">Aminotransferase</keyword>
<evidence type="ECO:0000256" key="3">
    <source>
        <dbReference type="ARBA" id="ARBA00022576"/>
    </source>
</evidence>
<dbReference type="GO" id="GO:0004069">
    <property type="term" value="F:L-aspartate:2-oxoglutarate aminotransferase activity"/>
    <property type="evidence" value="ECO:0007669"/>
    <property type="project" value="UniProtKB-EC"/>
</dbReference>
<evidence type="ECO:0000256" key="1">
    <source>
        <dbReference type="ARBA" id="ARBA00001933"/>
    </source>
</evidence>
<evidence type="ECO:0000256" key="6">
    <source>
        <dbReference type="ARBA" id="ARBA00049185"/>
    </source>
</evidence>
<gene>
    <name evidence="9" type="ordered locus">Acry_2494</name>
</gene>
<dbReference type="InterPro" id="IPR004838">
    <property type="entry name" value="NHTrfase_class1_PyrdxlP-BS"/>
</dbReference>
<evidence type="ECO:0000313" key="9">
    <source>
        <dbReference type="EMBL" id="ABQ31686.1"/>
    </source>
</evidence>
<evidence type="ECO:0000313" key="10">
    <source>
        <dbReference type="Proteomes" id="UP000000245"/>
    </source>
</evidence>
<dbReference type="Gene3D" id="3.40.640.10">
    <property type="entry name" value="Type I PLP-dependent aspartate aminotransferase-like (Major domain)"/>
    <property type="match status" value="1"/>
</dbReference>